<name>A0A087BFL4_BIFLN</name>
<dbReference type="Proteomes" id="UP000029024">
    <property type="component" value="Unassembled WGS sequence"/>
</dbReference>
<protein>
    <submittedName>
        <fullName evidence="4">Excalibur domain protein</fullName>
    </submittedName>
</protein>
<keyword evidence="2" id="KW-0812">Transmembrane</keyword>
<feature type="transmembrane region" description="Helical" evidence="2">
    <location>
        <begin position="149"/>
        <end position="167"/>
    </location>
</feature>
<evidence type="ECO:0000313" key="4">
    <source>
        <dbReference type="EMBL" id="KFI69814.1"/>
    </source>
</evidence>
<comment type="caution">
    <text evidence="4">The sequence shown here is derived from an EMBL/GenBank/DDBJ whole genome shotgun (WGS) entry which is preliminary data.</text>
</comment>
<dbReference type="EMBL" id="JGZA01000015">
    <property type="protein sequence ID" value="KFI69814.1"/>
    <property type="molecule type" value="Genomic_DNA"/>
</dbReference>
<evidence type="ECO:0000256" key="2">
    <source>
        <dbReference type="SAM" id="Phobius"/>
    </source>
</evidence>
<proteinExistence type="predicted"/>
<dbReference type="InterPro" id="IPR005543">
    <property type="entry name" value="PASTA_dom"/>
</dbReference>
<dbReference type="Pfam" id="PF03793">
    <property type="entry name" value="PASTA"/>
    <property type="match status" value="1"/>
</dbReference>
<evidence type="ECO:0000256" key="1">
    <source>
        <dbReference type="SAM" id="MobiDB-lite"/>
    </source>
</evidence>
<dbReference type="PROSITE" id="PS51178">
    <property type="entry name" value="PASTA"/>
    <property type="match status" value="1"/>
</dbReference>
<dbReference type="AlphaFoldDB" id="A0A087BFL4"/>
<feature type="compositionally biased region" description="Basic residues" evidence="1">
    <location>
        <begin position="133"/>
        <end position="142"/>
    </location>
</feature>
<gene>
    <name evidence="4" type="ORF">BLSS_0115</name>
</gene>
<feature type="compositionally biased region" description="Low complexity" evidence="1">
    <location>
        <begin position="334"/>
        <end position="366"/>
    </location>
</feature>
<dbReference type="Gene3D" id="3.30.10.20">
    <property type="match status" value="1"/>
</dbReference>
<sequence length="410" mass="44450">MGFRIRKSISLGKGLRLNLGKSGVTSVTMGKRGAPHVTVGKGGTRFGTPIIPGTGISYETRLDKPSKKARRKNTTMGSQKEPAYTPSTFPTPTQQLPTTSEQPMEILAPTEVLQQPPATPTTPPRDGGNGGRNGRHGSHGAKKPWYKRWWGITIIVLLTIGVIGYIFTPSKAIPDVVGQTVFEAKIALEKEGFKTITVTPDTKGKDRKWKIEEQTPEAGQKEKTSTAITLTVKRDNSDLADIVKKGMMLDKAINALTDEGYSTSDYKIESDSGKSVILYSNWEILSADNGVIRVHNKAADEEAARKAEEEKKKAEEEAAQKAEEEKKAAEEQARQQAEQQAQQQAAAEEAARQAQQQAEQQQAQQQTAPPSIGTVRGGSFCSSEGSTGTSSAGNILTCRVASDGRLRWMK</sequence>
<dbReference type="CDD" id="cd06577">
    <property type="entry name" value="PASTA_pknB"/>
    <property type="match status" value="1"/>
</dbReference>
<feature type="domain" description="PASTA" evidence="3">
    <location>
        <begin position="168"/>
        <end position="234"/>
    </location>
</feature>
<reference evidence="4 5" key="1">
    <citation type="submission" date="2014-03" db="EMBL/GenBank/DDBJ databases">
        <title>Genomics of Bifidobacteria.</title>
        <authorList>
            <person name="Ventura M."/>
            <person name="Milani C."/>
            <person name="Lugli G.A."/>
        </authorList>
    </citation>
    <scope>NUCLEOTIDE SEQUENCE [LARGE SCALE GENOMIC DNA]</scope>
    <source>
        <strain evidence="4 5">LMG 21814</strain>
    </source>
</reference>
<accession>A0A087BFL4</accession>
<keyword evidence="2" id="KW-1133">Transmembrane helix</keyword>
<feature type="compositionally biased region" description="Low complexity" evidence="1">
    <location>
        <begin position="85"/>
        <end position="97"/>
    </location>
</feature>
<evidence type="ECO:0000259" key="3">
    <source>
        <dbReference type="PROSITE" id="PS51178"/>
    </source>
</evidence>
<dbReference type="SMART" id="SM00740">
    <property type="entry name" value="PASTA"/>
    <property type="match status" value="1"/>
</dbReference>
<feature type="region of interest" description="Disordered" evidence="1">
    <location>
        <begin position="111"/>
        <end position="142"/>
    </location>
</feature>
<dbReference type="InterPro" id="IPR025330">
    <property type="entry name" value="DUF4236"/>
</dbReference>
<feature type="compositionally biased region" description="Basic and acidic residues" evidence="1">
    <location>
        <begin position="303"/>
        <end position="333"/>
    </location>
</feature>
<dbReference type="Pfam" id="PF14020">
    <property type="entry name" value="DUF4236"/>
    <property type="match status" value="1"/>
</dbReference>
<feature type="region of interest" description="Disordered" evidence="1">
    <location>
        <begin position="303"/>
        <end position="396"/>
    </location>
</feature>
<feature type="compositionally biased region" description="Low complexity" evidence="1">
    <location>
        <begin position="377"/>
        <end position="393"/>
    </location>
</feature>
<evidence type="ECO:0000313" key="5">
    <source>
        <dbReference type="Proteomes" id="UP000029024"/>
    </source>
</evidence>
<feature type="region of interest" description="Disordered" evidence="1">
    <location>
        <begin position="35"/>
        <end position="97"/>
    </location>
</feature>
<dbReference type="RefSeq" id="WP_231938195.1">
    <property type="nucleotide sequence ID" value="NZ_JGZA01000015.1"/>
</dbReference>
<keyword evidence="2" id="KW-0472">Membrane</keyword>
<organism evidence="4 5">
    <name type="scientific">Bifidobacterium longum subsp. suis</name>
    <dbReference type="NCBI Taxonomy" id="1695"/>
    <lineage>
        <taxon>Bacteria</taxon>
        <taxon>Bacillati</taxon>
        <taxon>Actinomycetota</taxon>
        <taxon>Actinomycetes</taxon>
        <taxon>Bifidobacteriales</taxon>
        <taxon>Bifidobacteriaceae</taxon>
        <taxon>Bifidobacterium</taxon>
    </lineage>
</organism>